<dbReference type="InterPro" id="IPR038081">
    <property type="entry name" value="CalX-like_sf"/>
</dbReference>
<protein>
    <submittedName>
        <fullName evidence="3">Choice-of-anchor J domain-containing protein</fullName>
    </submittedName>
</protein>
<proteinExistence type="predicted"/>
<dbReference type="SUPFAM" id="SSF56219">
    <property type="entry name" value="DNase I-like"/>
    <property type="match status" value="1"/>
</dbReference>
<gene>
    <name evidence="3" type="ORF">ACFQ2O_16170</name>
</gene>
<dbReference type="Gene3D" id="2.60.40.2030">
    <property type="match status" value="1"/>
</dbReference>
<dbReference type="InterPro" id="IPR036691">
    <property type="entry name" value="Endo/exonu/phosph_ase_sf"/>
</dbReference>
<keyword evidence="4" id="KW-1185">Reference proteome</keyword>
<dbReference type="NCBIfam" id="NF038128">
    <property type="entry name" value="choice_anch_J"/>
    <property type="match status" value="1"/>
</dbReference>
<evidence type="ECO:0000313" key="3">
    <source>
        <dbReference type="EMBL" id="MFD1187754.1"/>
    </source>
</evidence>
<feature type="chain" id="PRO_5046361437" evidence="1">
    <location>
        <begin position="27"/>
        <end position="1159"/>
    </location>
</feature>
<reference evidence="4" key="1">
    <citation type="journal article" date="2019" name="Int. J. Syst. Evol. Microbiol.">
        <title>The Global Catalogue of Microorganisms (GCM) 10K type strain sequencing project: providing services to taxonomists for standard genome sequencing and annotation.</title>
        <authorList>
            <consortium name="The Broad Institute Genomics Platform"/>
            <consortium name="The Broad Institute Genome Sequencing Center for Infectious Disease"/>
            <person name="Wu L."/>
            <person name="Ma J."/>
        </authorList>
    </citation>
    <scope>NUCLEOTIDE SEQUENCE [LARGE SCALE GENOMIC DNA]</scope>
    <source>
        <strain evidence="4">JCM 31319</strain>
    </source>
</reference>
<dbReference type="InterPro" id="IPR026444">
    <property type="entry name" value="Secre_tail"/>
</dbReference>
<dbReference type="EMBL" id="JBHTLD010000172">
    <property type="protein sequence ID" value="MFD1187754.1"/>
    <property type="molecule type" value="Genomic_DNA"/>
</dbReference>
<name>A0ABW3SSA0_9BACT</name>
<comment type="caution">
    <text evidence="3">The sequence shown here is derived from an EMBL/GenBank/DDBJ whole genome shotgun (WGS) entry which is preliminary data.</text>
</comment>
<dbReference type="SUPFAM" id="SSF141072">
    <property type="entry name" value="CalX-like"/>
    <property type="match status" value="1"/>
</dbReference>
<feature type="signal peptide" evidence="1">
    <location>
        <begin position="1"/>
        <end position="26"/>
    </location>
</feature>
<feature type="domain" description="Secretion system C-terminal sorting" evidence="2">
    <location>
        <begin position="1080"/>
        <end position="1155"/>
    </location>
</feature>
<evidence type="ECO:0000313" key="4">
    <source>
        <dbReference type="Proteomes" id="UP001597094"/>
    </source>
</evidence>
<evidence type="ECO:0000259" key="2">
    <source>
        <dbReference type="Pfam" id="PF18962"/>
    </source>
</evidence>
<evidence type="ECO:0000256" key="1">
    <source>
        <dbReference type="SAM" id="SignalP"/>
    </source>
</evidence>
<dbReference type="Gene3D" id="2.60.120.200">
    <property type="match status" value="1"/>
</dbReference>
<keyword evidence="1" id="KW-0732">Signal</keyword>
<dbReference type="NCBIfam" id="TIGR04183">
    <property type="entry name" value="Por_Secre_tail"/>
    <property type="match status" value="1"/>
</dbReference>
<dbReference type="Pfam" id="PF18962">
    <property type="entry name" value="Por_Secre_tail"/>
    <property type="match status" value="1"/>
</dbReference>
<dbReference type="RefSeq" id="WP_377529983.1">
    <property type="nucleotide sequence ID" value="NZ_JBHTLD010000172.1"/>
</dbReference>
<organism evidence="3 4">
    <name type="scientific">Pontibacter rugosus</name>
    <dbReference type="NCBI Taxonomy" id="1745966"/>
    <lineage>
        <taxon>Bacteria</taxon>
        <taxon>Pseudomonadati</taxon>
        <taxon>Bacteroidota</taxon>
        <taxon>Cytophagia</taxon>
        <taxon>Cytophagales</taxon>
        <taxon>Hymenobacteraceae</taxon>
        <taxon>Pontibacter</taxon>
    </lineage>
</organism>
<dbReference type="Gene3D" id="3.60.10.10">
    <property type="entry name" value="Endonuclease/exonuclease/phosphatase"/>
    <property type="match status" value="1"/>
</dbReference>
<sequence length="1159" mass="124787">MIKQLQKLGAVVVASCALLGSSDALGQEATIYEPFDYSVGSNLGGQGSWVNVNSGDEVIIVEGNLSYNKLNASSGRSVSFVGGGIDPQFQFPQLTSGPAYFSLLFKVSDLAGLNESGGYFSGLAANSTSLGAAVWLRKAGEGFNVGFSKRSNSEVVWLNEVHELNSTILLVGMYKLMAGSGDDIVSFWVNPIPGTAESTSSYTSAVGSDLSYVERFFLRQDSNIKTPALIVDEIRVGATWESVTPVEVNPDAPSLSAPTTLSLGDGIVGTTISGSYKLTGRNLTSSVTLTATAPFQLSKSATTGFGNTLTFAGADFDADQTVYVRATSSAVGALTGTITHASSQTDNLVMNITANAVSPYAQNFDNCTHVGSTNMPGGWQQVSVNGDVTWSCTTFGKSGSAVQINGYNSATQRGAANEDWLISPKLNLSDFNIPSLSFWTLSAFQGPALKFMISTNYDGVSAPGTAEWTELNANLPEVGSDKWTESKLLLDAYKQENVYVAFVYTSLDQVNGSSRWTVDEFAVEDVQTALVTSPVTFDFGAVPANQFSEASTFKVKALGLPNGLDITAPKDFQVSKDNVSYTSVISYTAEEIATEQTAYVRFSPASTALYFEGKLTFTSGNTFSEERGMLTGSSIPKSSTLDVVSWNVEWFGADRDGDGAILGPTDNELQYANVKQAILALDADIYALQEIANDELMEQLVKELPGYGFVKSDTYSYSQRPSNFVSVPQKLYVVYKTATVAVKGEKVLLKKLYTDLLANTTVLTGYPGSSSSTDQARDDSFWASGRMPYMVMLDATINDITQRLHLINVHARANSGTNMTVYNQRMYDLKVLKDSLDAQYPDVNLIMLGDYNDDVDMAVVGTNNPSTYKPFVDDENYKVLTYDLSLTGVGTYNAESFLDHITISKSLVDEYVPSSIQIQNGLVNLIPRYFTTTSDHLPIAARFNFDATPVVTFAEASVTKKEGEAAYEVNLTLSEAQAKEQTVLITLVDGATASQDDYAVVPAMANNSISLTIPANTTKAVFSLSALSDTNKETDEQVSFVISKVGTGLGIGEGRTFTFTIQDNTAPTGIADATKGQFSVYPNPVQDYVRLSLPERVAKQQNVNLVVYGIDGRMLFSATGSQQNVEQVLSKEVSSLKKGLYLLKIEAGKEVYISRMLKK</sequence>
<accession>A0ABW3SSA0</accession>
<dbReference type="Proteomes" id="UP001597094">
    <property type="component" value="Unassembled WGS sequence"/>
</dbReference>